<dbReference type="GO" id="GO:0005840">
    <property type="term" value="C:ribosome"/>
    <property type="evidence" value="ECO:0007669"/>
    <property type="project" value="UniProtKB-KW"/>
</dbReference>
<accession>A0A291ICB1</accession>
<reference evidence="4" key="1">
    <citation type="submission" date="2017-06" db="EMBL/GenBank/DDBJ databases">
        <title>Complete mitochondrial genome of Gracilaria chouae.</title>
        <authorList>
            <person name="Zhang L."/>
            <person name="Liu T."/>
        </authorList>
    </citation>
    <scope>NUCLEOTIDE SEQUENCE</scope>
</reference>
<dbReference type="Gene3D" id="3.30.1140.32">
    <property type="entry name" value="Ribosomal protein S3, C-terminal domain"/>
    <property type="match status" value="1"/>
</dbReference>
<evidence type="ECO:0000256" key="3">
    <source>
        <dbReference type="ARBA" id="ARBA00023274"/>
    </source>
</evidence>
<evidence type="ECO:0000313" key="4">
    <source>
        <dbReference type="EMBL" id="ATG87379.1"/>
    </source>
</evidence>
<evidence type="ECO:0000256" key="2">
    <source>
        <dbReference type="ARBA" id="ARBA00022980"/>
    </source>
</evidence>
<proteinExistence type="inferred from homology"/>
<keyword evidence="3" id="KW-0687">Ribonucleoprotein</keyword>
<comment type="similarity">
    <text evidence="1">Belongs to the universal ribosomal protein uS3 family.</text>
</comment>
<dbReference type="GO" id="GO:1990904">
    <property type="term" value="C:ribonucleoprotein complex"/>
    <property type="evidence" value="ECO:0007669"/>
    <property type="project" value="UniProtKB-KW"/>
</dbReference>
<dbReference type="SUPFAM" id="SSF54821">
    <property type="entry name" value="Ribosomal protein S3 C-terminal domain"/>
    <property type="match status" value="1"/>
</dbReference>
<dbReference type="AlphaFoldDB" id="A0A291ICB1"/>
<name>A0A291ICB1_9FLOR</name>
<geneLocation type="mitochondrion" evidence="4"/>
<dbReference type="InterPro" id="IPR036419">
    <property type="entry name" value="Ribosomal_S3_C_sf"/>
</dbReference>
<sequence length="231" mass="27650">MTRKINPTSLKLGLTQVWDFTIQNYSKLNYCYAFSFLKQLQIEDITSKFLKVNKFLVNDREFWYFNNQLFLNIYIVEVISKQVDKHLFLIQDLAKLLSNWFSLKIYLRIYKRIYWTTTSNLILSYASYLLEQNKNPNKILWQICVFLNKHRYHSKIVYSTKGIRLVNLKGFKIRLVGRFDNTKNQMSKSIQQGLGVLSLMSLKNRVEFVNRELYTKLGSCGLQIWLFYEIN</sequence>
<protein>
    <submittedName>
        <fullName evidence="4">Ribosomal protein S3</fullName>
    </submittedName>
</protein>
<evidence type="ECO:0000256" key="1">
    <source>
        <dbReference type="ARBA" id="ARBA00010761"/>
    </source>
</evidence>
<dbReference type="EMBL" id="MF351970">
    <property type="protein sequence ID" value="ATG87379.1"/>
    <property type="molecule type" value="Genomic_DNA"/>
</dbReference>
<gene>
    <name evidence="4" type="primary">rps3</name>
</gene>
<organism evidence="4">
    <name type="scientific">Gracilaria chouae</name>
    <dbReference type="NCBI Taxonomy" id="1172980"/>
    <lineage>
        <taxon>Eukaryota</taxon>
        <taxon>Rhodophyta</taxon>
        <taxon>Florideophyceae</taxon>
        <taxon>Rhodymeniophycidae</taxon>
        <taxon>Gracilariales</taxon>
        <taxon>Gracilariaceae</taxon>
        <taxon>Gracilaria</taxon>
    </lineage>
</organism>
<keyword evidence="2 4" id="KW-0689">Ribosomal protein</keyword>
<keyword evidence="4" id="KW-0496">Mitochondrion</keyword>